<dbReference type="CDD" id="cd05233">
    <property type="entry name" value="SDR_c"/>
    <property type="match status" value="1"/>
</dbReference>
<evidence type="ECO:0000313" key="6">
    <source>
        <dbReference type="Proteomes" id="UP000051581"/>
    </source>
</evidence>
<sequence>MKSVVVSWQSGNAPDSKSGEPANTGAQVQILYSPYMTVTSTPVTSLTGVLFVYAFKSPQNTVQLAIRTDYRKEDDYMAINWDVKDKSVIITGGAGGIGYGMATAFAKQGANLLLVDVNDDGLNHAKDELSSYTDVEVLNLDIAEKDNDKEIIDTAISKFGKLDVLINNAHVSHQKLFNDLDEDDFNLSFNTSFNPTRHLMKFAYPYLKKTKGTVINFASGAGLVGQPTQAAYAAAKEAIRGLSRTVANEWAPEGIRVNLISPIAETEGVKQWAKADPKQYAQLVASNPMKRLGNPETDIASVALFLASDASSYMTGQTLMVDGGDIKLR</sequence>
<dbReference type="PRINTS" id="PR00081">
    <property type="entry name" value="GDHRDH"/>
</dbReference>
<dbReference type="PANTHER" id="PTHR43477">
    <property type="entry name" value="DIHYDROANTICAPSIN 7-DEHYDROGENASE"/>
    <property type="match status" value="1"/>
</dbReference>
<dbReference type="PRINTS" id="PR00080">
    <property type="entry name" value="SDRFAMILY"/>
</dbReference>
<dbReference type="Proteomes" id="UP000051581">
    <property type="component" value="Unassembled WGS sequence"/>
</dbReference>
<dbReference type="InterPro" id="IPR036291">
    <property type="entry name" value="NAD(P)-bd_dom_sf"/>
</dbReference>
<feature type="compositionally biased region" description="Polar residues" evidence="3">
    <location>
        <begin position="1"/>
        <end position="15"/>
    </location>
</feature>
<evidence type="ECO:0000259" key="4">
    <source>
        <dbReference type="SMART" id="SM00822"/>
    </source>
</evidence>
<dbReference type="InterPro" id="IPR057326">
    <property type="entry name" value="KR_dom"/>
</dbReference>
<dbReference type="EMBL" id="AZEA01000004">
    <property type="protein sequence ID" value="KRK89063.1"/>
    <property type="molecule type" value="Genomic_DNA"/>
</dbReference>
<evidence type="ECO:0000313" key="5">
    <source>
        <dbReference type="EMBL" id="KRK89063.1"/>
    </source>
</evidence>
<dbReference type="SUPFAM" id="SSF51735">
    <property type="entry name" value="NAD(P)-binding Rossmann-fold domains"/>
    <property type="match status" value="1"/>
</dbReference>
<dbReference type="SMART" id="SM00822">
    <property type="entry name" value="PKS_KR"/>
    <property type="match status" value="1"/>
</dbReference>
<evidence type="ECO:0000256" key="3">
    <source>
        <dbReference type="SAM" id="MobiDB-lite"/>
    </source>
</evidence>
<dbReference type="Gene3D" id="3.40.50.720">
    <property type="entry name" value="NAD(P)-binding Rossmann-like Domain"/>
    <property type="match status" value="1"/>
</dbReference>
<dbReference type="AlphaFoldDB" id="A0A0R1LBE1"/>
<gene>
    <name evidence="5" type="ORF">FD17_GL002024</name>
</gene>
<dbReference type="InterPro" id="IPR051122">
    <property type="entry name" value="SDR_DHRS6-like"/>
</dbReference>
<organism evidence="5 6">
    <name type="scientific">Lentilactobacillus sunkii DSM 19904</name>
    <dbReference type="NCBI Taxonomy" id="1423808"/>
    <lineage>
        <taxon>Bacteria</taxon>
        <taxon>Bacillati</taxon>
        <taxon>Bacillota</taxon>
        <taxon>Bacilli</taxon>
        <taxon>Lactobacillales</taxon>
        <taxon>Lactobacillaceae</taxon>
        <taxon>Lentilactobacillus</taxon>
    </lineage>
</organism>
<dbReference type="InterPro" id="IPR002347">
    <property type="entry name" value="SDR_fam"/>
</dbReference>
<dbReference type="FunFam" id="3.40.50.720:FF:000084">
    <property type="entry name" value="Short-chain dehydrogenase reductase"/>
    <property type="match status" value="1"/>
</dbReference>
<dbReference type="PANTHER" id="PTHR43477:SF1">
    <property type="entry name" value="DIHYDROANTICAPSIN 7-DEHYDROGENASE"/>
    <property type="match status" value="1"/>
</dbReference>
<comment type="caution">
    <text evidence="5">The sequence shown here is derived from an EMBL/GenBank/DDBJ whole genome shotgun (WGS) entry which is preliminary data.</text>
</comment>
<keyword evidence="2" id="KW-0560">Oxidoreductase</keyword>
<evidence type="ECO:0000256" key="1">
    <source>
        <dbReference type="ARBA" id="ARBA00006484"/>
    </source>
</evidence>
<proteinExistence type="inferred from homology"/>
<evidence type="ECO:0000256" key="2">
    <source>
        <dbReference type="ARBA" id="ARBA00023002"/>
    </source>
</evidence>
<dbReference type="GO" id="GO:0016491">
    <property type="term" value="F:oxidoreductase activity"/>
    <property type="evidence" value="ECO:0007669"/>
    <property type="project" value="UniProtKB-KW"/>
</dbReference>
<dbReference type="Pfam" id="PF13561">
    <property type="entry name" value="adh_short_C2"/>
    <property type="match status" value="1"/>
</dbReference>
<comment type="similarity">
    <text evidence="1">Belongs to the short-chain dehydrogenases/reductases (SDR) family.</text>
</comment>
<dbReference type="GO" id="GO:0008206">
    <property type="term" value="P:bile acid metabolic process"/>
    <property type="evidence" value="ECO:0007669"/>
    <property type="project" value="UniProtKB-ARBA"/>
</dbReference>
<feature type="domain" description="Ketoreductase" evidence="4">
    <location>
        <begin position="86"/>
        <end position="266"/>
    </location>
</feature>
<accession>A0A0R1LBE1</accession>
<dbReference type="PROSITE" id="PS00061">
    <property type="entry name" value="ADH_SHORT"/>
    <property type="match status" value="1"/>
</dbReference>
<keyword evidence="6" id="KW-1185">Reference proteome</keyword>
<protein>
    <submittedName>
        <fullName evidence="5">Oxidoreductase, short chain dehydrogenase reductase family protein</fullName>
    </submittedName>
</protein>
<dbReference type="InterPro" id="IPR020904">
    <property type="entry name" value="Sc_DH/Rdtase_CS"/>
</dbReference>
<name>A0A0R1LBE1_9LACO</name>
<reference evidence="5 6" key="1">
    <citation type="journal article" date="2015" name="Genome Announc.">
        <title>Expanding the biotechnology potential of lactobacilli through comparative genomics of 213 strains and associated genera.</title>
        <authorList>
            <person name="Sun Z."/>
            <person name="Harris H.M."/>
            <person name="McCann A."/>
            <person name="Guo C."/>
            <person name="Argimon S."/>
            <person name="Zhang W."/>
            <person name="Yang X."/>
            <person name="Jeffery I.B."/>
            <person name="Cooney J.C."/>
            <person name="Kagawa T.F."/>
            <person name="Liu W."/>
            <person name="Song Y."/>
            <person name="Salvetti E."/>
            <person name="Wrobel A."/>
            <person name="Rasinkangas P."/>
            <person name="Parkhill J."/>
            <person name="Rea M.C."/>
            <person name="O'Sullivan O."/>
            <person name="Ritari J."/>
            <person name="Douillard F.P."/>
            <person name="Paul Ross R."/>
            <person name="Yang R."/>
            <person name="Briner A.E."/>
            <person name="Felis G.E."/>
            <person name="de Vos W.M."/>
            <person name="Barrangou R."/>
            <person name="Klaenhammer T.R."/>
            <person name="Caufield P.W."/>
            <person name="Cui Y."/>
            <person name="Zhang H."/>
            <person name="O'Toole P.W."/>
        </authorList>
    </citation>
    <scope>NUCLEOTIDE SEQUENCE [LARGE SCALE GENOMIC DNA]</scope>
    <source>
        <strain evidence="5 6">DSM 19904</strain>
    </source>
</reference>
<feature type="region of interest" description="Disordered" evidence="3">
    <location>
        <begin position="1"/>
        <end position="23"/>
    </location>
</feature>